<protein>
    <submittedName>
        <fullName evidence="1">Membrane protein</fullName>
    </submittedName>
</protein>
<dbReference type="InterPro" id="IPR052927">
    <property type="entry name" value="DCC_oxidoreductase"/>
</dbReference>
<name>A0ABQ2NKS2_9FLAO</name>
<evidence type="ECO:0000313" key="2">
    <source>
        <dbReference type="Proteomes" id="UP000620064"/>
    </source>
</evidence>
<dbReference type="EMBL" id="BMLV01000003">
    <property type="protein sequence ID" value="GGP04667.1"/>
    <property type="molecule type" value="Genomic_DNA"/>
</dbReference>
<dbReference type="Proteomes" id="UP000620064">
    <property type="component" value="Unassembled WGS sequence"/>
</dbReference>
<dbReference type="Pfam" id="PF04134">
    <property type="entry name" value="DCC1-like"/>
    <property type="match status" value="1"/>
</dbReference>
<keyword evidence="2" id="KW-1185">Reference proteome</keyword>
<evidence type="ECO:0000313" key="1">
    <source>
        <dbReference type="EMBL" id="GGP04667.1"/>
    </source>
</evidence>
<dbReference type="PANTHER" id="PTHR33639">
    <property type="entry name" value="THIOL-DISULFIDE OXIDOREDUCTASE DCC"/>
    <property type="match status" value="1"/>
</dbReference>
<accession>A0ABQ2NKS2</accession>
<sequence length="134" mass="15975">MIDKNKYYVFYDGDCGFCNFWVQWILENDKEDQYLFAALQSDFGQNFLKERSLKSDDFDTIYLWKPNAFYLTKLDAILKIANTIGGIYYFANISKIFPKFIRNLGYDLIAKNRKKLMEQTCIIPTPEQRKKFVE</sequence>
<reference evidence="2" key="1">
    <citation type="journal article" date="2019" name="Int. J. Syst. Evol. Microbiol.">
        <title>The Global Catalogue of Microorganisms (GCM) 10K type strain sequencing project: providing services to taxonomists for standard genome sequencing and annotation.</title>
        <authorList>
            <consortium name="The Broad Institute Genomics Platform"/>
            <consortium name="The Broad Institute Genome Sequencing Center for Infectious Disease"/>
            <person name="Wu L."/>
            <person name="Ma J."/>
        </authorList>
    </citation>
    <scope>NUCLEOTIDE SEQUENCE [LARGE SCALE GENOMIC DNA]</scope>
    <source>
        <strain evidence="2">CGMCC 1.7656</strain>
    </source>
</reference>
<dbReference type="PANTHER" id="PTHR33639:SF2">
    <property type="entry name" value="DUF393 DOMAIN-CONTAINING PROTEIN"/>
    <property type="match status" value="1"/>
</dbReference>
<dbReference type="InterPro" id="IPR007263">
    <property type="entry name" value="DCC1-like"/>
</dbReference>
<gene>
    <name evidence="1" type="ORF">GCM10010992_18030</name>
</gene>
<organism evidence="1 2">
    <name type="scientific">Cloacibacterium rupense</name>
    <dbReference type="NCBI Taxonomy" id="517423"/>
    <lineage>
        <taxon>Bacteria</taxon>
        <taxon>Pseudomonadati</taxon>
        <taxon>Bacteroidota</taxon>
        <taxon>Flavobacteriia</taxon>
        <taxon>Flavobacteriales</taxon>
        <taxon>Weeksellaceae</taxon>
    </lineage>
</organism>
<dbReference type="RefSeq" id="WP_188617774.1">
    <property type="nucleotide sequence ID" value="NZ_BMLV01000003.1"/>
</dbReference>
<comment type="caution">
    <text evidence="1">The sequence shown here is derived from an EMBL/GenBank/DDBJ whole genome shotgun (WGS) entry which is preliminary data.</text>
</comment>
<proteinExistence type="predicted"/>